<dbReference type="Gene3D" id="3.40.50.150">
    <property type="entry name" value="Vaccinia Virus protein VP39"/>
    <property type="match status" value="1"/>
</dbReference>
<dbReference type="EMBL" id="JBHSDV010000003">
    <property type="protein sequence ID" value="MFC4388507.1"/>
    <property type="molecule type" value="Genomic_DNA"/>
</dbReference>
<dbReference type="PANTHER" id="PTHR38451:SF1">
    <property type="entry name" value="TRNA (ADENINE(22)-N(1))-METHYLTRANSFERASE"/>
    <property type="match status" value="1"/>
</dbReference>
<protein>
    <submittedName>
        <fullName evidence="1">tRNA (Adenine(22)-N(1))-methyltransferase</fullName>
    </submittedName>
</protein>
<dbReference type="InterPro" id="IPR006901">
    <property type="entry name" value="TrmK"/>
</dbReference>
<accession>A0ABV8VVF9</accession>
<evidence type="ECO:0000313" key="2">
    <source>
        <dbReference type="Proteomes" id="UP001595880"/>
    </source>
</evidence>
<name>A0ABV8VVF9_9BACI</name>
<gene>
    <name evidence="1" type="ORF">ACFOZ1_11920</name>
</gene>
<dbReference type="SUPFAM" id="SSF53335">
    <property type="entry name" value="S-adenosyl-L-methionine-dependent methyltransferases"/>
    <property type="match status" value="1"/>
</dbReference>
<dbReference type="InterPro" id="IPR029063">
    <property type="entry name" value="SAM-dependent_MTases_sf"/>
</dbReference>
<dbReference type="Proteomes" id="UP001595880">
    <property type="component" value="Unassembled WGS sequence"/>
</dbReference>
<dbReference type="RefSeq" id="WP_390199565.1">
    <property type="nucleotide sequence ID" value="NZ_JBHSDV010000003.1"/>
</dbReference>
<comment type="caution">
    <text evidence="1">The sequence shown here is derived from an EMBL/GenBank/DDBJ whole genome shotgun (WGS) entry which is preliminary data.</text>
</comment>
<sequence length="229" mass="26314">MLSKRLEHIKKYLKKPIHFADIGSDHAYLPVSVCLSDEDATAIAGEVNQGPYNRAKQTVEMNELSHRIDVRKGNGLEILDESDNVNQVTICGMGGKLIRTILNNGISYLSGVNRLILQPNIDGAIVRNWLVSNQFYITNEEITEEDGYIYEIIVADRTSQKISLSEKEVMFGPYLMVEKNHVFMTYWQNELEKRTKLINEMKKATQPPVKKIEKWNEEIDWIKEVLEGE</sequence>
<dbReference type="Pfam" id="PF04816">
    <property type="entry name" value="TrmK"/>
    <property type="match status" value="1"/>
</dbReference>
<dbReference type="PANTHER" id="PTHR38451">
    <property type="entry name" value="TRNA (ADENINE(22)-N(1))-METHYLTRANSFERASE"/>
    <property type="match status" value="1"/>
</dbReference>
<organism evidence="1 2">
    <name type="scientific">Gracilibacillus marinus</name>
    <dbReference type="NCBI Taxonomy" id="630535"/>
    <lineage>
        <taxon>Bacteria</taxon>
        <taxon>Bacillati</taxon>
        <taxon>Bacillota</taxon>
        <taxon>Bacilli</taxon>
        <taxon>Bacillales</taxon>
        <taxon>Bacillaceae</taxon>
        <taxon>Gracilibacillus</taxon>
    </lineage>
</organism>
<dbReference type="Gene3D" id="1.10.287.1890">
    <property type="match status" value="1"/>
</dbReference>
<keyword evidence="2" id="KW-1185">Reference proteome</keyword>
<reference evidence="2" key="1">
    <citation type="journal article" date="2019" name="Int. J. Syst. Evol. Microbiol.">
        <title>The Global Catalogue of Microorganisms (GCM) 10K type strain sequencing project: providing services to taxonomists for standard genome sequencing and annotation.</title>
        <authorList>
            <consortium name="The Broad Institute Genomics Platform"/>
            <consortium name="The Broad Institute Genome Sequencing Center for Infectious Disease"/>
            <person name="Wu L."/>
            <person name="Ma J."/>
        </authorList>
    </citation>
    <scope>NUCLEOTIDE SEQUENCE [LARGE SCALE GENOMIC DNA]</scope>
    <source>
        <strain evidence="2">KACC 14058</strain>
    </source>
</reference>
<dbReference type="PIRSF" id="PIRSF018637">
    <property type="entry name" value="TrmK"/>
    <property type="match status" value="1"/>
</dbReference>
<proteinExistence type="predicted"/>
<evidence type="ECO:0000313" key="1">
    <source>
        <dbReference type="EMBL" id="MFC4388507.1"/>
    </source>
</evidence>